<dbReference type="PANTHER" id="PTHR11851">
    <property type="entry name" value="METALLOPROTEASE"/>
    <property type="match status" value="1"/>
</dbReference>
<proteinExistence type="predicted"/>
<dbReference type="AlphaFoldDB" id="A0A1I0RKI9"/>
<organism evidence="2 3">
    <name type="scientific">Roseivirga pacifica</name>
    <dbReference type="NCBI Taxonomy" id="1267423"/>
    <lineage>
        <taxon>Bacteria</taxon>
        <taxon>Pseudomonadati</taxon>
        <taxon>Bacteroidota</taxon>
        <taxon>Cytophagia</taxon>
        <taxon>Cytophagales</taxon>
        <taxon>Roseivirgaceae</taxon>
        <taxon>Roseivirga</taxon>
    </lineage>
</organism>
<name>A0A1I0RKI9_9BACT</name>
<dbReference type="EMBL" id="FOIR01000004">
    <property type="protein sequence ID" value="SEW41566.1"/>
    <property type="molecule type" value="Genomic_DNA"/>
</dbReference>
<dbReference type="Gene3D" id="3.30.830.10">
    <property type="entry name" value="Metalloenzyme, LuxS/M16 peptidase-like"/>
    <property type="match status" value="2"/>
</dbReference>
<sequence length="418" mass="46839">MDRTIAPQASPIGGLILPTIGHHVLASGIDVYYKEEPTTEAFKIELLTKGGYANAQSAALCSIANKSLLEGTISFPGKKLIDQIDGMGSFAEATPSFDHSLITVFGLSRFFDRTVQILSEIIYQPEFNGANIEHLKKKELNRLKLNLEKGSYISSVNLRKALFGEAHGYGKSLSPEEIANVSVSDIVKFHKTKLCDFSIYISGQLPPNFISKLENRFSRVERESLPDNGSIIKHSPANVRYSNPKYIQSSIRLGKRLFNRTHPDYFKFVLTNEILGGYFGSRLMKNIREEKGFTYGIYSGLYSLNKEGYFSISTDVNGEHEQATLEEINKEIITLQRELVKPEELETVKNYLLGTFINSFSTPFAHIDKFKTLNEQGLPFSFYNEYVKEISKTTAEDILTIAGEYLDTDSLISSIAGK</sequence>
<dbReference type="SUPFAM" id="SSF63411">
    <property type="entry name" value="LuxS/MPP-like metallohydrolase"/>
    <property type="match status" value="2"/>
</dbReference>
<dbReference type="InterPro" id="IPR050361">
    <property type="entry name" value="MPP/UQCRC_Complex"/>
</dbReference>
<keyword evidence="3" id="KW-1185">Reference proteome</keyword>
<gene>
    <name evidence="2" type="ORF">SAMN05216290_3770</name>
</gene>
<dbReference type="OrthoDB" id="9811314at2"/>
<dbReference type="GeneID" id="99988437"/>
<protein>
    <submittedName>
        <fullName evidence="2">Predicted Zn-dependent peptidase</fullName>
    </submittedName>
</protein>
<dbReference type="Proteomes" id="UP000199437">
    <property type="component" value="Unassembled WGS sequence"/>
</dbReference>
<dbReference type="Pfam" id="PF05193">
    <property type="entry name" value="Peptidase_M16_C"/>
    <property type="match status" value="1"/>
</dbReference>
<evidence type="ECO:0000313" key="2">
    <source>
        <dbReference type="EMBL" id="SEW41566.1"/>
    </source>
</evidence>
<feature type="domain" description="Peptidase M16 C-terminal" evidence="1">
    <location>
        <begin position="183"/>
        <end position="351"/>
    </location>
</feature>
<dbReference type="STRING" id="1267423.SAMN05216290_3770"/>
<dbReference type="PANTHER" id="PTHR11851:SF224">
    <property type="entry name" value="PROCESSING PROTEASE"/>
    <property type="match status" value="1"/>
</dbReference>
<evidence type="ECO:0000259" key="1">
    <source>
        <dbReference type="Pfam" id="PF05193"/>
    </source>
</evidence>
<evidence type="ECO:0000313" key="3">
    <source>
        <dbReference type="Proteomes" id="UP000199437"/>
    </source>
</evidence>
<reference evidence="3" key="1">
    <citation type="submission" date="2016-10" db="EMBL/GenBank/DDBJ databases">
        <authorList>
            <person name="Varghese N."/>
            <person name="Submissions S."/>
        </authorList>
    </citation>
    <scope>NUCLEOTIDE SEQUENCE [LARGE SCALE GENOMIC DNA]</scope>
    <source>
        <strain evidence="3">CGMCC 1.12402</strain>
    </source>
</reference>
<accession>A0A1I0RKI9</accession>
<dbReference type="InterPro" id="IPR007863">
    <property type="entry name" value="Peptidase_M16_C"/>
</dbReference>
<dbReference type="InterPro" id="IPR011249">
    <property type="entry name" value="Metalloenz_LuxS/M16"/>
</dbReference>
<dbReference type="GO" id="GO:0046872">
    <property type="term" value="F:metal ion binding"/>
    <property type="evidence" value="ECO:0007669"/>
    <property type="project" value="InterPro"/>
</dbReference>
<dbReference type="RefSeq" id="WP_090260762.1">
    <property type="nucleotide sequence ID" value="NZ_FOIR01000004.1"/>
</dbReference>